<evidence type="ECO:0000256" key="2">
    <source>
        <dbReference type="ARBA" id="ARBA00022692"/>
    </source>
</evidence>
<keyword evidence="2 5" id="KW-0812">Transmembrane</keyword>
<feature type="transmembrane region" description="Helical" evidence="5">
    <location>
        <begin position="7"/>
        <end position="28"/>
    </location>
</feature>
<keyword evidence="3 5" id="KW-1133">Transmembrane helix</keyword>
<dbReference type="AlphaFoldDB" id="A0A9J7BT30"/>
<gene>
    <name evidence="6" type="ORF">MOP44_26925</name>
</gene>
<dbReference type="Pfam" id="PF04140">
    <property type="entry name" value="ICMT"/>
    <property type="match status" value="1"/>
</dbReference>
<keyword evidence="4 5" id="KW-0472">Membrane</keyword>
<dbReference type="InterPro" id="IPR007269">
    <property type="entry name" value="ICMT_MeTrfase"/>
</dbReference>
<sequence>MTIDIHAAIGGTWATLGLVWAVGFPFTRKTVRSQPSGARVFHLALALLGFSLLGSTWFRAGWLGQRFMTDSRELALAGVLMTMIGCAFAIWARITLGANWSGRATVKAGHELITSGPYAVARHPIYTGLLTACVGSMIASGEWRCVLGLVMVTLALAIKIGQEERLMLETFPQAYAAYRQRVKALIPGVL</sequence>
<dbReference type="EMBL" id="CP093313">
    <property type="protein sequence ID" value="UWZ84173.1"/>
    <property type="molecule type" value="Genomic_DNA"/>
</dbReference>
<dbReference type="Proteomes" id="UP001059380">
    <property type="component" value="Chromosome"/>
</dbReference>
<proteinExistence type="predicted"/>
<evidence type="ECO:0000256" key="4">
    <source>
        <dbReference type="ARBA" id="ARBA00023136"/>
    </source>
</evidence>
<keyword evidence="7" id="KW-1185">Reference proteome</keyword>
<evidence type="ECO:0000313" key="6">
    <source>
        <dbReference type="EMBL" id="UWZ84173.1"/>
    </source>
</evidence>
<evidence type="ECO:0000313" key="7">
    <source>
        <dbReference type="Proteomes" id="UP001059380"/>
    </source>
</evidence>
<accession>A0A9J7BT30</accession>
<dbReference type="InterPro" id="IPR052527">
    <property type="entry name" value="Metal_cation-efflux_comp"/>
</dbReference>
<dbReference type="KEGG" id="orp:MOP44_26925"/>
<organism evidence="6 7">
    <name type="scientific">Occallatibacter riparius</name>
    <dbReference type="NCBI Taxonomy" id="1002689"/>
    <lineage>
        <taxon>Bacteria</taxon>
        <taxon>Pseudomonadati</taxon>
        <taxon>Acidobacteriota</taxon>
        <taxon>Terriglobia</taxon>
        <taxon>Terriglobales</taxon>
        <taxon>Acidobacteriaceae</taxon>
        <taxon>Occallatibacter</taxon>
    </lineage>
</organism>
<protein>
    <submittedName>
        <fullName evidence="6">Isoprenylcysteine carboxylmethyltransferase family protein</fullName>
    </submittedName>
</protein>
<dbReference type="GO" id="GO:0016020">
    <property type="term" value="C:membrane"/>
    <property type="evidence" value="ECO:0007669"/>
    <property type="project" value="UniProtKB-SubCell"/>
</dbReference>
<feature type="transmembrane region" description="Helical" evidence="5">
    <location>
        <begin position="40"/>
        <end position="62"/>
    </location>
</feature>
<evidence type="ECO:0000256" key="1">
    <source>
        <dbReference type="ARBA" id="ARBA00004141"/>
    </source>
</evidence>
<dbReference type="PANTHER" id="PTHR43847:SF1">
    <property type="entry name" value="BLL3993 PROTEIN"/>
    <property type="match status" value="1"/>
</dbReference>
<name>A0A9J7BT30_9BACT</name>
<reference evidence="6" key="1">
    <citation type="submission" date="2021-04" db="EMBL/GenBank/DDBJ databases">
        <title>Phylogenetic analysis of Acidobacteriaceae.</title>
        <authorList>
            <person name="Qiu L."/>
            <person name="Zhang Q."/>
        </authorList>
    </citation>
    <scope>NUCLEOTIDE SEQUENCE</scope>
    <source>
        <strain evidence="6">DSM 25168</strain>
    </source>
</reference>
<dbReference type="Gene3D" id="1.20.120.1630">
    <property type="match status" value="1"/>
</dbReference>
<evidence type="ECO:0000256" key="3">
    <source>
        <dbReference type="ARBA" id="ARBA00022989"/>
    </source>
</evidence>
<feature type="transmembrane region" description="Helical" evidence="5">
    <location>
        <begin position="74"/>
        <end position="94"/>
    </location>
</feature>
<evidence type="ECO:0000256" key="5">
    <source>
        <dbReference type="SAM" id="Phobius"/>
    </source>
</evidence>
<dbReference type="PANTHER" id="PTHR43847">
    <property type="entry name" value="BLL3993 PROTEIN"/>
    <property type="match status" value="1"/>
</dbReference>
<comment type="subcellular location">
    <subcellularLocation>
        <location evidence="1">Membrane</location>
        <topology evidence="1">Multi-pass membrane protein</topology>
    </subcellularLocation>
</comment>
<dbReference type="GO" id="GO:0004671">
    <property type="term" value="F:protein C-terminal S-isoprenylcysteine carboxyl O-methyltransferase activity"/>
    <property type="evidence" value="ECO:0007669"/>
    <property type="project" value="InterPro"/>
</dbReference>
<dbReference type="RefSeq" id="WP_260793677.1">
    <property type="nucleotide sequence ID" value="NZ_CP093313.1"/>
</dbReference>